<feature type="domain" description="RRM" evidence="4">
    <location>
        <begin position="160"/>
        <end position="237"/>
    </location>
</feature>
<dbReference type="FunCoup" id="G0QY78">
    <property type="interactions" value="12"/>
</dbReference>
<gene>
    <name evidence="5" type="ORF">IMG5_148010</name>
</gene>
<dbReference type="SMART" id="SM00360">
    <property type="entry name" value="RRM"/>
    <property type="match status" value="2"/>
</dbReference>
<dbReference type="GO" id="GO:0003723">
    <property type="term" value="F:RNA binding"/>
    <property type="evidence" value="ECO:0007669"/>
    <property type="project" value="UniProtKB-UniRule"/>
</dbReference>
<organism evidence="5 6">
    <name type="scientific">Ichthyophthirius multifiliis</name>
    <name type="common">White spot disease agent</name>
    <name type="synonym">Ich</name>
    <dbReference type="NCBI Taxonomy" id="5932"/>
    <lineage>
        <taxon>Eukaryota</taxon>
        <taxon>Sar</taxon>
        <taxon>Alveolata</taxon>
        <taxon>Ciliophora</taxon>
        <taxon>Intramacronucleata</taxon>
        <taxon>Oligohymenophorea</taxon>
        <taxon>Hymenostomatida</taxon>
        <taxon>Ophryoglenina</taxon>
        <taxon>Ichthyophthirius</taxon>
    </lineage>
</organism>
<dbReference type="PROSITE" id="PS50102">
    <property type="entry name" value="RRM"/>
    <property type="match status" value="1"/>
</dbReference>
<dbReference type="OrthoDB" id="312488at2759"/>
<dbReference type="AlphaFoldDB" id="G0QY78"/>
<evidence type="ECO:0000256" key="2">
    <source>
        <dbReference type="ARBA" id="ARBA00022884"/>
    </source>
</evidence>
<dbReference type="PANTHER" id="PTHR23236">
    <property type="entry name" value="EUKARYOTIC TRANSLATION INITIATION FACTOR 4B/4H"/>
    <property type="match status" value="1"/>
</dbReference>
<dbReference type="InterPro" id="IPR035979">
    <property type="entry name" value="RBD_domain_sf"/>
</dbReference>
<evidence type="ECO:0000256" key="3">
    <source>
        <dbReference type="PROSITE-ProRule" id="PRU00176"/>
    </source>
</evidence>
<dbReference type="GeneID" id="14905926"/>
<dbReference type="EMBL" id="GL984104">
    <property type="protein sequence ID" value="EGR29817.1"/>
    <property type="molecule type" value="Genomic_DNA"/>
</dbReference>
<dbReference type="PANTHER" id="PTHR23236:SF119">
    <property type="entry name" value="NUCLEAR RNA-BINDING PROTEIN SART-3"/>
    <property type="match status" value="1"/>
</dbReference>
<dbReference type="InParanoid" id="G0QY78"/>
<keyword evidence="2 3" id="KW-0694">RNA-binding</keyword>
<dbReference type="InterPro" id="IPR012677">
    <property type="entry name" value="Nucleotide-bd_a/b_plait_sf"/>
</dbReference>
<dbReference type="CDD" id="cd12395">
    <property type="entry name" value="RRM2_RBM34"/>
    <property type="match status" value="1"/>
</dbReference>
<sequence length="330" mass="39596">MSESLLTNLLQNQNKKSLKLQQVSNLFDKQITQIVQPTIQEQNQDNQQQQEIDLEKLQKEEEQRTVFVGNIHINAKSKDIQKIFKQYGKIEKIWFRSIPVEKSKIGKKAAIMLKQVKYDQQQNQQFFIKKVQRRQSWIKNSKKNIYINLFLNLKKLDYTKTIFIGNLPFQITEEALRNHFIDCGNIQNLRIIRDPYTHNGKGFGYIYFEDILSFKNALLKNGSLLEKRSIRVKKAVPEKKLIKKQKQRDSKNQEYAIQRLKVKEQRQNEQQQFYQNKKRFVKNNNFQKDKNVFNNTNKKFLPIQKKVNIYKILLLIQQKFKKKIFKPKNN</sequence>
<keyword evidence="5" id="KW-0413">Isomerase</keyword>
<dbReference type="EC" id="5.2.1.8" evidence="5"/>
<dbReference type="OMA" id="FMNISPV"/>
<evidence type="ECO:0000313" key="5">
    <source>
        <dbReference type="EMBL" id="EGR29817.1"/>
    </source>
</evidence>
<dbReference type="Pfam" id="PF00076">
    <property type="entry name" value="RRM_1"/>
    <property type="match status" value="1"/>
</dbReference>
<keyword evidence="6" id="KW-1185">Reference proteome</keyword>
<dbReference type="GO" id="GO:0003755">
    <property type="term" value="F:peptidyl-prolyl cis-trans isomerase activity"/>
    <property type="evidence" value="ECO:0007669"/>
    <property type="project" value="UniProtKB-EC"/>
</dbReference>
<name>G0QY78_ICHMU</name>
<dbReference type="eggNOG" id="KOG0118">
    <property type="taxonomic scope" value="Eukaryota"/>
</dbReference>
<accession>G0QY78</accession>
<dbReference type="RefSeq" id="XP_004031053.1">
    <property type="nucleotide sequence ID" value="XM_004031005.1"/>
</dbReference>
<proteinExistence type="predicted"/>
<reference evidence="5 6" key="1">
    <citation type="submission" date="2011-07" db="EMBL/GenBank/DDBJ databases">
        <authorList>
            <person name="Coyne R."/>
            <person name="Brami D."/>
            <person name="Johnson J."/>
            <person name="Hostetler J."/>
            <person name="Hannick L."/>
            <person name="Clark T."/>
            <person name="Cassidy-Hanley D."/>
            <person name="Inman J."/>
        </authorList>
    </citation>
    <scope>NUCLEOTIDE SEQUENCE [LARGE SCALE GENOMIC DNA]</scope>
    <source>
        <strain evidence="5 6">G5</strain>
    </source>
</reference>
<dbReference type="InterPro" id="IPR000504">
    <property type="entry name" value="RRM_dom"/>
</dbReference>
<keyword evidence="1" id="KW-0677">Repeat</keyword>
<dbReference type="Proteomes" id="UP000008983">
    <property type="component" value="Unassembled WGS sequence"/>
</dbReference>
<evidence type="ECO:0000259" key="4">
    <source>
        <dbReference type="PROSITE" id="PS50102"/>
    </source>
</evidence>
<evidence type="ECO:0000256" key="1">
    <source>
        <dbReference type="ARBA" id="ARBA00022737"/>
    </source>
</evidence>
<dbReference type="SUPFAM" id="SSF54928">
    <property type="entry name" value="RNA-binding domain, RBD"/>
    <property type="match status" value="2"/>
</dbReference>
<dbReference type="InterPro" id="IPR034221">
    <property type="entry name" value="RBM34_RRM2"/>
</dbReference>
<dbReference type="STRING" id="857967.G0QY78"/>
<evidence type="ECO:0000313" key="6">
    <source>
        <dbReference type="Proteomes" id="UP000008983"/>
    </source>
</evidence>
<dbReference type="Gene3D" id="3.30.70.330">
    <property type="match status" value="2"/>
</dbReference>
<protein>
    <submittedName>
        <fullName evidence="5">RNA binding motif protein 34, putative</fullName>
        <ecNumber evidence="5">5.2.1.8</ecNumber>
    </submittedName>
</protein>